<feature type="transmembrane region" description="Helical" evidence="1">
    <location>
        <begin position="121"/>
        <end position="140"/>
    </location>
</feature>
<proteinExistence type="predicted"/>
<feature type="transmembrane region" description="Helical" evidence="1">
    <location>
        <begin position="12"/>
        <end position="35"/>
    </location>
</feature>
<feature type="transmembrane region" description="Helical" evidence="1">
    <location>
        <begin position="412"/>
        <end position="442"/>
    </location>
</feature>
<evidence type="ECO:0000256" key="1">
    <source>
        <dbReference type="SAM" id="Phobius"/>
    </source>
</evidence>
<dbReference type="PANTHER" id="PTHR35342">
    <property type="entry name" value="TRICARBOXYLIC TRANSPORT PROTEIN"/>
    <property type="match status" value="1"/>
</dbReference>
<gene>
    <name evidence="3" type="ORF">HOP59_04385</name>
</gene>
<dbReference type="Proteomes" id="UP001320272">
    <property type="component" value="Unassembled WGS sequence"/>
</dbReference>
<name>A0ABS9AP46_9GAMM</name>
<feature type="transmembrane region" description="Helical" evidence="1">
    <location>
        <begin position="354"/>
        <end position="376"/>
    </location>
</feature>
<keyword evidence="1" id="KW-1133">Transmembrane helix</keyword>
<dbReference type="Pfam" id="PF01970">
    <property type="entry name" value="TctA"/>
    <property type="match status" value="1"/>
</dbReference>
<feature type="transmembrane region" description="Helical" evidence="1">
    <location>
        <begin position="41"/>
        <end position="67"/>
    </location>
</feature>
<keyword evidence="1" id="KW-0472">Membrane</keyword>
<feature type="domain" description="DUF112" evidence="2">
    <location>
        <begin position="19"/>
        <end position="436"/>
    </location>
</feature>
<evidence type="ECO:0000259" key="2">
    <source>
        <dbReference type="Pfam" id="PF01970"/>
    </source>
</evidence>
<dbReference type="InterPro" id="IPR002823">
    <property type="entry name" value="DUF112_TM"/>
</dbReference>
<keyword evidence="1" id="KW-0812">Transmembrane</keyword>
<sequence>MIIDNFAQGFELFFSWGNILAILVGVLVGIVFGAIPGLTGTMAVALVLPFTFSLAPVTGILLLVGVYKGAVYGGSIPAILIKTPGTPGGACTVMDGYPLARQGKAGKALNMALYSSACADFISNLALIFMAGFIAAFALRFGPPEFFALMCFSLTIIAGVSGNSLMKGLASAALGLLLASVGLDIIFGTPRFAFGEVELTAGINFIPILIGLFAMPEIINQFTKRYRVVTRIAEAANARVSWQEFKGSLRSILRGSLIGVVLGAIPGIGGAPAAFVSYGAAQRASKNADNFGKGELEGVAASEAGNNGVCGATMIPLLSLGVPGDVITAVILGAFMIHGLTPGPLLFQENIDIVYAIFCGILLSSVFMVMWGKLGIRVFSRIADIPNTILFPAVLVLCVFGAYAVNSNPFDVLVMFLVGILGFAMLKGNIPPAPFLIAFVLGPMLENNLRRALQMSNGDYSILLRNEITIFFLALTVLSLILITVRNLKRWRRRTAEKRDDAPLTN</sequence>
<keyword evidence="4" id="KW-1185">Reference proteome</keyword>
<dbReference type="EMBL" id="JABFTV010000002">
    <property type="protein sequence ID" value="MCE8023363.1"/>
    <property type="molecule type" value="Genomic_DNA"/>
</dbReference>
<feature type="transmembrane region" description="Helical" evidence="1">
    <location>
        <begin position="462"/>
        <end position="485"/>
    </location>
</feature>
<evidence type="ECO:0000313" key="3">
    <source>
        <dbReference type="EMBL" id="MCE8023363.1"/>
    </source>
</evidence>
<comment type="caution">
    <text evidence="3">The sequence shown here is derived from an EMBL/GenBank/DDBJ whole genome shotgun (WGS) entry which is preliminary data.</text>
</comment>
<feature type="transmembrane region" description="Helical" evidence="1">
    <location>
        <begin position="173"/>
        <end position="193"/>
    </location>
</feature>
<reference evidence="3 4" key="1">
    <citation type="journal article" date="2021" name="Front. Microbiol.">
        <title>Aerobic Denitrification and Heterotrophic Sulfur Oxidation in the Genus Halomonas Revealed by Six Novel Species Characterizations and Genome-Based Analysis.</title>
        <authorList>
            <person name="Wang L."/>
            <person name="Shao Z."/>
        </authorList>
    </citation>
    <scope>NUCLEOTIDE SEQUENCE [LARGE SCALE GENOMIC DNA]</scope>
    <source>
        <strain evidence="3 4">MCCC 1A11058</strain>
    </source>
</reference>
<feature type="transmembrane region" description="Helical" evidence="1">
    <location>
        <begin position="388"/>
        <end position="405"/>
    </location>
</feature>
<dbReference type="PANTHER" id="PTHR35342:SF5">
    <property type="entry name" value="TRICARBOXYLIC TRANSPORT PROTEIN"/>
    <property type="match status" value="1"/>
</dbReference>
<accession>A0ABS9AP46</accession>
<feature type="transmembrane region" description="Helical" evidence="1">
    <location>
        <begin position="257"/>
        <end position="281"/>
    </location>
</feature>
<feature type="transmembrane region" description="Helical" evidence="1">
    <location>
        <begin position="326"/>
        <end position="347"/>
    </location>
</feature>
<evidence type="ECO:0000313" key="4">
    <source>
        <dbReference type="Proteomes" id="UP001320272"/>
    </source>
</evidence>
<protein>
    <submittedName>
        <fullName evidence="3">C4-dicarboxylate ABC transporter permease</fullName>
    </submittedName>
</protein>
<feature type="transmembrane region" description="Helical" evidence="1">
    <location>
        <begin position="199"/>
        <end position="219"/>
    </location>
</feature>
<dbReference type="RefSeq" id="WP_234252960.1">
    <property type="nucleotide sequence ID" value="NZ_JABFTV010000002.1"/>
</dbReference>
<organism evidence="3 4">
    <name type="scientific">Billgrantia aerodenitrificans</name>
    <dbReference type="NCBI Taxonomy" id="2733483"/>
    <lineage>
        <taxon>Bacteria</taxon>
        <taxon>Pseudomonadati</taxon>
        <taxon>Pseudomonadota</taxon>
        <taxon>Gammaproteobacteria</taxon>
        <taxon>Oceanospirillales</taxon>
        <taxon>Halomonadaceae</taxon>
        <taxon>Billgrantia</taxon>
    </lineage>
</organism>